<gene>
    <name evidence="2" type="ORF">B0H16DRAFT_15344</name>
</gene>
<reference evidence="2" key="1">
    <citation type="submission" date="2023-03" db="EMBL/GenBank/DDBJ databases">
        <title>Massive genome expansion in bonnet fungi (Mycena s.s.) driven by repeated elements and novel gene families across ecological guilds.</title>
        <authorList>
            <consortium name="Lawrence Berkeley National Laboratory"/>
            <person name="Harder C.B."/>
            <person name="Miyauchi S."/>
            <person name="Viragh M."/>
            <person name="Kuo A."/>
            <person name="Thoen E."/>
            <person name="Andreopoulos B."/>
            <person name="Lu D."/>
            <person name="Skrede I."/>
            <person name="Drula E."/>
            <person name="Henrissat B."/>
            <person name="Morin E."/>
            <person name="Kohler A."/>
            <person name="Barry K."/>
            <person name="LaButti K."/>
            <person name="Morin E."/>
            <person name="Salamov A."/>
            <person name="Lipzen A."/>
            <person name="Mereny Z."/>
            <person name="Hegedus B."/>
            <person name="Baldrian P."/>
            <person name="Stursova M."/>
            <person name="Weitz H."/>
            <person name="Taylor A."/>
            <person name="Grigoriev I.V."/>
            <person name="Nagy L.G."/>
            <person name="Martin F."/>
            <person name="Kauserud H."/>
        </authorList>
    </citation>
    <scope>NUCLEOTIDE SEQUENCE</scope>
    <source>
        <strain evidence="2">CBHHK182m</strain>
    </source>
</reference>
<accession>A0AAD7KI14</accession>
<dbReference type="AlphaFoldDB" id="A0AAD7KI14"/>
<evidence type="ECO:0000256" key="1">
    <source>
        <dbReference type="SAM" id="Phobius"/>
    </source>
</evidence>
<comment type="caution">
    <text evidence="2">The sequence shown here is derived from an EMBL/GenBank/DDBJ whole genome shotgun (WGS) entry which is preliminary data.</text>
</comment>
<protein>
    <submittedName>
        <fullName evidence="2">Uncharacterized protein</fullName>
    </submittedName>
</protein>
<sequence length="158" mass="17849">MCTNRLDAGGAHRGLGRGVWRADGARGLCAQPGSQAARPEGRRHSRMRVADGGPREVVLVVHGIGECMYNFEEAMRCEPRPFLLLLLLLLFAFIPSFSPTLPFVPLFIPLTLYVSSLAYHHHYIFLHFSLFSSCRAATTEYIECRITMTCCYFLEIMY</sequence>
<keyword evidence="1" id="KW-0812">Transmembrane</keyword>
<name>A0AAD7KI14_9AGAR</name>
<evidence type="ECO:0000313" key="2">
    <source>
        <dbReference type="EMBL" id="KAJ7786039.1"/>
    </source>
</evidence>
<feature type="transmembrane region" description="Helical" evidence="1">
    <location>
        <begin position="82"/>
        <end position="101"/>
    </location>
</feature>
<keyword evidence="1" id="KW-1133">Transmembrane helix</keyword>
<keyword evidence="1" id="KW-0472">Membrane</keyword>
<keyword evidence="3" id="KW-1185">Reference proteome</keyword>
<proteinExistence type="predicted"/>
<dbReference type="EMBL" id="JARKIB010000001">
    <property type="protein sequence ID" value="KAJ7786039.1"/>
    <property type="molecule type" value="Genomic_DNA"/>
</dbReference>
<dbReference type="Proteomes" id="UP001215598">
    <property type="component" value="Unassembled WGS sequence"/>
</dbReference>
<organism evidence="2 3">
    <name type="scientific">Mycena metata</name>
    <dbReference type="NCBI Taxonomy" id="1033252"/>
    <lineage>
        <taxon>Eukaryota</taxon>
        <taxon>Fungi</taxon>
        <taxon>Dikarya</taxon>
        <taxon>Basidiomycota</taxon>
        <taxon>Agaricomycotina</taxon>
        <taxon>Agaricomycetes</taxon>
        <taxon>Agaricomycetidae</taxon>
        <taxon>Agaricales</taxon>
        <taxon>Marasmiineae</taxon>
        <taxon>Mycenaceae</taxon>
        <taxon>Mycena</taxon>
    </lineage>
</organism>
<evidence type="ECO:0000313" key="3">
    <source>
        <dbReference type="Proteomes" id="UP001215598"/>
    </source>
</evidence>